<dbReference type="AlphaFoldDB" id="A0AAV9WRQ5"/>
<organism evidence="3 4">
    <name type="scientific">Arthrobotrys musiformis</name>
    <dbReference type="NCBI Taxonomy" id="47236"/>
    <lineage>
        <taxon>Eukaryota</taxon>
        <taxon>Fungi</taxon>
        <taxon>Dikarya</taxon>
        <taxon>Ascomycota</taxon>
        <taxon>Pezizomycotina</taxon>
        <taxon>Orbiliomycetes</taxon>
        <taxon>Orbiliales</taxon>
        <taxon>Orbiliaceae</taxon>
        <taxon>Arthrobotrys</taxon>
    </lineage>
</organism>
<sequence>MPTTIQSLPLELQSRILSFLPLLEQGRAIQVCKVWQDLLRTRQLQRTRYKILQGTIHPQSGQPLEVHQLFSSKVRCDLDCAFCEEEGREEGEDEDHHYIAQYDKSDGLEYQDDSFLSARISRATMEIKYYEFWVAIHPEPERSWSPAFDERFHKPRLSTSFPLLEDPVFFPAPDSSVEVPAGVEGEAGSVLEPTTSTNHKTDIAVPVRYRLQFHDCHSVLHPSESVLHISPTTTVGQLVSKTWGVLRDMCFARPPDCACEEIEKIEYLKFQFGAPSLRHEPAPCPRPPGFFVELYAGRNHQKGRVFSRAARQRHKLFAETQGKPRYKTRSVSQRQGSSRGTT</sequence>
<proteinExistence type="predicted"/>
<feature type="domain" description="F-box" evidence="2">
    <location>
        <begin position="2"/>
        <end position="52"/>
    </location>
</feature>
<name>A0AAV9WRQ5_9PEZI</name>
<dbReference type="SUPFAM" id="SSF81383">
    <property type="entry name" value="F-box domain"/>
    <property type="match status" value="1"/>
</dbReference>
<dbReference type="InterPro" id="IPR001810">
    <property type="entry name" value="F-box_dom"/>
</dbReference>
<feature type="region of interest" description="Disordered" evidence="1">
    <location>
        <begin position="321"/>
        <end position="342"/>
    </location>
</feature>
<evidence type="ECO:0000313" key="3">
    <source>
        <dbReference type="EMBL" id="KAK6510223.1"/>
    </source>
</evidence>
<dbReference type="Pfam" id="PF12937">
    <property type="entry name" value="F-box-like"/>
    <property type="match status" value="1"/>
</dbReference>
<gene>
    <name evidence="3" type="ORF">TWF481_004939</name>
</gene>
<comment type="caution">
    <text evidence="3">The sequence shown here is derived from an EMBL/GenBank/DDBJ whole genome shotgun (WGS) entry which is preliminary data.</text>
</comment>
<evidence type="ECO:0000313" key="4">
    <source>
        <dbReference type="Proteomes" id="UP001370758"/>
    </source>
</evidence>
<evidence type="ECO:0000259" key="2">
    <source>
        <dbReference type="PROSITE" id="PS50181"/>
    </source>
</evidence>
<evidence type="ECO:0000256" key="1">
    <source>
        <dbReference type="SAM" id="MobiDB-lite"/>
    </source>
</evidence>
<feature type="compositionally biased region" description="Low complexity" evidence="1">
    <location>
        <begin position="329"/>
        <end position="342"/>
    </location>
</feature>
<reference evidence="3 4" key="1">
    <citation type="submission" date="2023-08" db="EMBL/GenBank/DDBJ databases">
        <authorList>
            <person name="Palmer J.M."/>
        </authorList>
    </citation>
    <scope>NUCLEOTIDE SEQUENCE [LARGE SCALE GENOMIC DNA]</scope>
    <source>
        <strain evidence="3 4">TWF481</strain>
    </source>
</reference>
<dbReference type="Gene3D" id="1.20.1280.50">
    <property type="match status" value="1"/>
</dbReference>
<dbReference type="InterPro" id="IPR036047">
    <property type="entry name" value="F-box-like_dom_sf"/>
</dbReference>
<dbReference type="Proteomes" id="UP001370758">
    <property type="component" value="Unassembled WGS sequence"/>
</dbReference>
<protein>
    <recommendedName>
        <fullName evidence="2">F-box domain-containing protein</fullName>
    </recommendedName>
</protein>
<accession>A0AAV9WRQ5</accession>
<keyword evidence="4" id="KW-1185">Reference proteome</keyword>
<dbReference type="EMBL" id="JAVHJL010000002">
    <property type="protein sequence ID" value="KAK6510223.1"/>
    <property type="molecule type" value="Genomic_DNA"/>
</dbReference>
<dbReference type="PROSITE" id="PS50181">
    <property type="entry name" value="FBOX"/>
    <property type="match status" value="1"/>
</dbReference>